<dbReference type="OrthoDB" id="6359816at2759"/>
<evidence type="ECO:0000259" key="2">
    <source>
        <dbReference type="PROSITE" id="PS50097"/>
    </source>
</evidence>
<dbReference type="Gene3D" id="3.30.710.10">
    <property type="entry name" value="Potassium Channel Kv1.1, Chain A"/>
    <property type="match status" value="1"/>
</dbReference>
<dbReference type="InterPro" id="IPR011333">
    <property type="entry name" value="SKP1/BTB/POZ_sf"/>
</dbReference>
<evidence type="ECO:0000313" key="4">
    <source>
        <dbReference type="RefSeq" id="XP_022292125.1"/>
    </source>
</evidence>
<evidence type="ECO:0000256" key="1">
    <source>
        <dbReference type="SAM" id="MobiDB-lite"/>
    </source>
</evidence>
<feature type="compositionally biased region" description="Basic and acidic residues" evidence="1">
    <location>
        <begin position="41"/>
        <end position="61"/>
    </location>
</feature>
<dbReference type="InterPro" id="IPR051481">
    <property type="entry name" value="BTB-POZ/Galectin-3-binding"/>
</dbReference>
<dbReference type="AlphaFoldDB" id="A0A8B8ALP5"/>
<proteinExistence type="predicted"/>
<dbReference type="Proteomes" id="UP000694844">
    <property type="component" value="Chromosome 7"/>
</dbReference>
<dbReference type="GeneID" id="111103283"/>
<dbReference type="InterPro" id="IPR000210">
    <property type="entry name" value="BTB/POZ_dom"/>
</dbReference>
<sequence>MDLCDSQLPLVENEVLMNLSDFGHDNQGCSSGYDSATELSGSDKESDISISEKDPSSAEPEVMKYRSTQELCNTLQYIISLPDLCDVMFIVGAKRVPIYGMKAVLAMRSRVFHNMILESQRQSPVSKKSKKKSKQTSSLSNHIVIEINKYQPEDFREFVSFVHCGKVNINSTNVTGLYCAATEFDLSDLKIACRDFTTKSIKKGNATSILKPAKHYLPLHRAVNKFVEKIHRYEKSLNG</sequence>
<dbReference type="SUPFAM" id="SSF54695">
    <property type="entry name" value="POZ domain"/>
    <property type="match status" value="1"/>
</dbReference>
<accession>A0A8B8ALP5</accession>
<dbReference type="Pfam" id="PF00651">
    <property type="entry name" value="BTB"/>
    <property type="match status" value="1"/>
</dbReference>
<dbReference type="SMART" id="SM00225">
    <property type="entry name" value="BTB"/>
    <property type="match status" value="1"/>
</dbReference>
<reference evidence="4" key="1">
    <citation type="submission" date="2025-08" db="UniProtKB">
        <authorList>
            <consortium name="RefSeq"/>
        </authorList>
    </citation>
    <scope>IDENTIFICATION</scope>
    <source>
        <tissue evidence="4">Whole sample</tissue>
    </source>
</reference>
<gene>
    <name evidence="4" type="primary">LOC111103283</name>
</gene>
<keyword evidence="3" id="KW-1185">Reference proteome</keyword>
<organism evidence="3 4">
    <name type="scientific">Crassostrea virginica</name>
    <name type="common">Eastern oyster</name>
    <dbReference type="NCBI Taxonomy" id="6565"/>
    <lineage>
        <taxon>Eukaryota</taxon>
        <taxon>Metazoa</taxon>
        <taxon>Spiralia</taxon>
        <taxon>Lophotrochozoa</taxon>
        <taxon>Mollusca</taxon>
        <taxon>Bivalvia</taxon>
        <taxon>Autobranchia</taxon>
        <taxon>Pteriomorphia</taxon>
        <taxon>Ostreida</taxon>
        <taxon>Ostreoidea</taxon>
        <taxon>Ostreidae</taxon>
        <taxon>Crassostrea</taxon>
    </lineage>
</organism>
<dbReference type="RefSeq" id="XP_022292125.1">
    <property type="nucleotide sequence ID" value="XM_022436417.1"/>
</dbReference>
<dbReference type="PROSITE" id="PS50097">
    <property type="entry name" value="BTB"/>
    <property type="match status" value="1"/>
</dbReference>
<dbReference type="PANTHER" id="PTHR24410:SF46">
    <property type="entry name" value="SERINE-ENRICHED PROTEIN"/>
    <property type="match status" value="1"/>
</dbReference>
<feature type="region of interest" description="Disordered" evidence="1">
    <location>
        <begin position="33"/>
        <end position="61"/>
    </location>
</feature>
<protein>
    <submittedName>
        <fullName evidence="4">Serine-enriched protein-like</fullName>
    </submittedName>
</protein>
<name>A0A8B8ALP5_CRAVI</name>
<dbReference type="PANTHER" id="PTHR24410">
    <property type="entry name" value="HL07962P-RELATED"/>
    <property type="match status" value="1"/>
</dbReference>
<evidence type="ECO:0000313" key="3">
    <source>
        <dbReference type="Proteomes" id="UP000694844"/>
    </source>
</evidence>
<dbReference type="KEGG" id="cvn:111103283"/>
<feature type="domain" description="BTB" evidence="2">
    <location>
        <begin position="85"/>
        <end position="171"/>
    </location>
</feature>